<keyword evidence="4" id="KW-1185">Reference proteome</keyword>
<proteinExistence type="predicted"/>
<keyword evidence="1" id="KW-0472">Membrane</keyword>
<evidence type="ECO:0000313" key="2">
    <source>
        <dbReference type="EMBL" id="POP43582.1"/>
    </source>
</evidence>
<comment type="caution">
    <text evidence="3">The sequence shown here is derived from an EMBL/GenBank/DDBJ whole genome shotgun (WGS) entry which is preliminary data.</text>
</comment>
<organism evidence="3 5">
    <name type="scientific">Superficieibacter electus</name>
    <dbReference type="NCBI Taxonomy" id="2022662"/>
    <lineage>
        <taxon>Bacteria</taxon>
        <taxon>Pseudomonadati</taxon>
        <taxon>Pseudomonadota</taxon>
        <taxon>Gammaproteobacteria</taxon>
        <taxon>Enterobacterales</taxon>
        <taxon>Enterobacteriaceae</taxon>
        <taxon>Superficieibacter</taxon>
    </lineage>
</organism>
<sequence length="120" mass="13781">MEFYIVIEYGPWIYGVIVVALLIAAFFIRRSRQILLWVLIPQWVTLGLLILTLYHLNILTDALLALYMLLPFVVWAGLLPALALGWWPRRVLPVWLLCHSLFAAAFFMLDSGDLLGAIWP</sequence>
<dbReference type="Proteomes" id="UP000247005">
    <property type="component" value="Unassembled WGS sequence"/>
</dbReference>
<evidence type="ECO:0000313" key="3">
    <source>
        <dbReference type="EMBL" id="POP48050.1"/>
    </source>
</evidence>
<dbReference type="EMBL" id="PQGD01000011">
    <property type="protein sequence ID" value="POP48050.1"/>
    <property type="molecule type" value="Genomic_DNA"/>
</dbReference>
<dbReference type="EMBL" id="PQGE01000013">
    <property type="protein sequence ID" value="POP43582.1"/>
    <property type="molecule type" value="Genomic_DNA"/>
</dbReference>
<feature type="transmembrane region" description="Helical" evidence="1">
    <location>
        <begin position="12"/>
        <end position="28"/>
    </location>
</feature>
<evidence type="ECO:0000313" key="5">
    <source>
        <dbReference type="Proteomes" id="UP000247005"/>
    </source>
</evidence>
<keyword evidence="1" id="KW-1133">Transmembrane helix</keyword>
<feature type="transmembrane region" description="Helical" evidence="1">
    <location>
        <begin position="91"/>
        <end position="109"/>
    </location>
</feature>
<feature type="transmembrane region" description="Helical" evidence="1">
    <location>
        <begin position="62"/>
        <end position="84"/>
    </location>
</feature>
<evidence type="ECO:0000313" key="4">
    <source>
        <dbReference type="Proteomes" id="UP000237073"/>
    </source>
</evidence>
<evidence type="ECO:0000256" key="1">
    <source>
        <dbReference type="SAM" id="Phobius"/>
    </source>
</evidence>
<dbReference type="Proteomes" id="UP000237073">
    <property type="component" value="Unassembled WGS sequence"/>
</dbReference>
<dbReference type="AlphaFoldDB" id="A0A2P5GNC6"/>
<gene>
    <name evidence="3" type="ORF">CHU32_14510</name>
    <name evidence="2" type="ORF">CHU33_15220</name>
</gene>
<protein>
    <submittedName>
        <fullName evidence="3">Uncharacterized protein</fullName>
    </submittedName>
</protein>
<reference evidence="4 5" key="1">
    <citation type="submission" date="2018-01" db="EMBL/GenBank/DDBJ databases">
        <title>Superficieibacter electus gen. nov., sp. nov., an extended-spectrum beta-lactamase possessing member of the Enterobacteriaceae family, isolated from intensive care unit surfaces.</title>
        <authorList>
            <person name="Potter R.F."/>
            <person name="D'Souza A.W."/>
        </authorList>
    </citation>
    <scope>NUCLEOTIDE SEQUENCE [LARGE SCALE GENOMIC DNA]</scope>
    <source>
        <strain evidence="3 5">BP-1</strain>
        <strain evidence="2 4">BP-2</strain>
    </source>
</reference>
<dbReference type="RefSeq" id="WP_103676922.1">
    <property type="nucleotide sequence ID" value="NZ_PQGD01000011.1"/>
</dbReference>
<keyword evidence="1" id="KW-0812">Transmembrane</keyword>
<accession>A0A2P5GNC6</accession>
<name>A0A2P5GNC6_9ENTR</name>
<feature type="transmembrane region" description="Helical" evidence="1">
    <location>
        <begin position="35"/>
        <end position="56"/>
    </location>
</feature>